<dbReference type="Proteomes" id="UP000438429">
    <property type="component" value="Unassembled WGS sequence"/>
</dbReference>
<organism evidence="2 3">
    <name type="scientific">Scophthalmus maximus</name>
    <name type="common">Turbot</name>
    <name type="synonym">Psetta maxima</name>
    <dbReference type="NCBI Taxonomy" id="52904"/>
    <lineage>
        <taxon>Eukaryota</taxon>
        <taxon>Metazoa</taxon>
        <taxon>Chordata</taxon>
        <taxon>Craniata</taxon>
        <taxon>Vertebrata</taxon>
        <taxon>Euteleostomi</taxon>
        <taxon>Actinopterygii</taxon>
        <taxon>Neopterygii</taxon>
        <taxon>Teleostei</taxon>
        <taxon>Neoteleostei</taxon>
        <taxon>Acanthomorphata</taxon>
        <taxon>Carangaria</taxon>
        <taxon>Pleuronectiformes</taxon>
        <taxon>Pleuronectoidei</taxon>
        <taxon>Scophthalmidae</taxon>
        <taxon>Scophthalmus</taxon>
    </lineage>
</organism>
<accession>A0A6A4SVA1</accession>
<gene>
    <name evidence="2" type="ORF">F2P81_011122</name>
</gene>
<sequence>MSRVGFYESDLCSDRETSISASVRRDPDGAECSGRLMGLKSSSVVVRDVKIEKFLVPSDRDGRLVPRHSSTLFAERSLAQPTRQETPAHSGQRGHVVIPTQVSGPSRQLSESNTIHTHNMGLQTLSGPVQTGSVL</sequence>
<proteinExistence type="predicted"/>
<protein>
    <submittedName>
        <fullName evidence="2">Uncharacterized protein</fullName>
    </submittedName>
</protein>
<comment type="caution">
    <text evidence="2">The sequence shown here is derived from an EMBL/GenBank/DDBJ whole genome shotgun (WGS) entry which is preliminary data.</text>
</comment>
<feature type="region of interest" description="Disordered" evidence="1">
    <location>
        <begin position="67"/>
        <end position="96"/>
    </location>
</feature>
<evidence type="ECO:0000313" key="3">
    <source>
        <dbReference type="Proteomes" id="UP000438429"/>
    </source>
</evidence>
<evidence type="ECO:0000256" key="1">
    <source>
        <dbReference type="SAM" id="MobiDB-lite"/>
    </source>
</evidence>
<feature type="compositionally biased region" description="Polar residues" evidence="1">
    <location>
        <begin position="79"/>
        <end position="89"/>
    </location>
</feature>
<evidence type="ECO:0000313" key="2">
    <source>
        <dbReference type="EMBL" id="KAF0035810.1"/>
    </source>
</evidence>
<dbReference type="EMBL" id="VEVO01000010">
    <property type="protein sequence ID" value="KAF0035810.1"/>
    <property type="molecule type" value="Genomic_DNA"/>
</dbReference>
<dbReference type="AlphaFoldDB" id="A0A6A4SVA1"/>
<reference evidence="2 3" key="1">
    <citation type="submission" date="2019-06" db="EMBL/GenBank/DDBJ databases">
        <title>Draft genomes of female and male turbot (Scophthalmus maximus).</title>
        <authorList>
            <person name="Xu H."/>
            <person name="Xu X.-W."/>
            <person name="Shao C."/>
            <person name="Chen S."/>
        </authorList>
    </citation>
    <scope>NUCLEOTIDE SEQUENCE [LARGE SCALE GENOMIC DNA]</scope>
    <source>
        <strain evidence="2">Ysfricsl-2016a</strain>
        <tissue evidence="2">Blood</tissue>
    </source>
</reference>
<name>A0A6A4SVA1_SCOMX</name>